<dbReference type="InterPro" id="IPR043141">
    <property type="entry name" value="Ribosomal_uL10-like_sf"/>
</dbReference>
<keyword evidence="8" id="KW-1185">Reference proteome</keyword>
<dbReference type="GO" id="GO:0003735">
    <property type="term" value="F:structural constituent of ribosome"/>
    <property type="evidence" value="ECO:0007669"/>
    <property type="project" value="TreeGrafter"/>
</dbReference>
<name>A0AA40I906_CNENI</name>
<evidence type="ECO:0000256" key="4">
    <source>
        <dbReference type="ARBA" id="ARBA00023274"/>
    </source>
</evidence>
<dbReference type="GO" id="GO:0002181">
    <property type="term" value="P:cytoplasmic translation"/>
    <property type="evidence" value="ECO:0007669"/>
    <property type="project" value="TreeGrafter"/>
</dbReference>
<evidence type="ECO:0000256" key="5">
    <source>
        <dbReference type="ARBA" id="ARBA00035202"/>
    </source>
</evidence>
<dbReference type="PANTHER" id="PTHR45699:SF3">
    <property type="entry name" value="LARGE RIBOSOMAL SUBUNIT PROTEIN UL10"/>
    <property type="match status" value="1"/>
</dbReference>
<dbReference type="Proteomes" id="UP001177744">
    <property type="component" value="Unassembled WGS sequence"/>
</dbReference>
<dbReference type="GO" id="GO:0070180">
    <property type="term" value="F:large ribosomal subunit rRNA binding"/>
    <property type="evidence" value="ECO:0007669"/>
    <property type="project" value="TreeGrafter"/>
</dbReference>
<gene>
    <name evidence="7" type="ORF">QTO34_013839</name>
</gene>
<comment type="similarity">
    <text evidence="2">Belongs to the universal ribosomal protein uL10 family.</text>
</comment>
<evidence type="ECO:0000256" key="3">
    <source>
        <dbReference type="ARBA" id="ARBA00022980"/>
    </source>
</evidence>
<evidence type="ECO:0000256" key="1">
    <source>
        <dbReference type="ARBA" id="ARBA00002200"/>
    </source>
</evidence>
<dbReference type="InterPro" id="IPR050323">
    <property type="entry name" value="Ribosomal_protein_uL10"/>
</dbReference>
<evidence type="ECO:0000256" key="6">
    <source>
        <dbReference type="ARBA" id="ARBA00035444"/>
    </source>
</evidence>
<keyword evidence="3" id="KW-0689">Ribosomal protein</keyword>
<reference evidence="7" key="1">
    <citation type="submission" date="2023-06" db="EMBL/GenBank/DDBJ databases">
        <title>Reference genome for the Northern bat (Eptesicus nilssonii), a most northern bat species.</title>
        <authorList>
            <person name="Laine V.N."/>
            <person name="Pulliainen A.T."/>
            <person name="Lilley T.M."/>
        </authorList>
    </citation>
    <scope>NUCLEOTIDE SEQUENCE</scope>
    <source>
        <strain evidence="7">BLF_Eptnil</strain>
        <tissue evidence="7">Kidney</tissue>
    </source>
</reference>
<dbReference type="GO" id="GO:0000027">
    <property type="term" value="P:ribosomal large subunit assembly"/>
    <property type="evidence" value="ECO:0007669"/>
    <property type="project" value="TreeGrafter"/>
</dbReference>
<dbReference type="PANTHER" id="PTHR45699">
    <property type="entry name" value="60S ACIDIC RIBOSOMAL PROTEIN P0"/>
    <property type="match status" value="1"/>
</dbReference>
<keyword evidence="4" id="KW-0687">Ribonucleoprotein</keyword>
<evidence type="ECO:0000256" key="2">
    <source>
        <dbReference type="ARBA" id="ARBA00008889"/>
    </source>
</evidence>
<sequence length="370" mass="39578">MLNISPFSFGLIIQQVFDNGSIYSPEVLDITEDTLHSRFLEGVRNVASVCLQIVPHSIINGYKRVLALSVETDYTFPLAEKVKAFLADPSARRLLPLWPATTAASAAAAVPAKGSPPQWPRTIKSGGAGCLSAPASGLSEASAEPEASERLVHQRTGTQLHREKRKRIFALLTLFQCLLLENLNYGCWYLKWSENGAAELVTVYSGTETRGDTNRPQSCLFPLRERLFPLQPCLPTLPKGPERPGVGQNACVIAMGTKQGQEVTRQSGEGNATNTPLLLSLPAVQALASPGYLSLRWPWTARQPPSKTCLCLGPALGGWGAEGTLEAGVRSGRTCLGAGQAMLHACHPASMGASGNRSMPPGATLLLREA</sequence>
<comment type="caution">
    <text evidence="7">The sequence shown here is derived from an EMBL/GenBank/DDBJ whole genome shotgun (WGS) entry which is preliminary data.</text>
</comment>
<protein>
    <recommendedName>
        <fullName evidence="5">Large ribosomal subunit protein uL10</fullName>
    </recommendedName>
    <alternativeName>
        <fullName evidence="6">60S acidic ribosomal protein P0</fullName>
    </alternativeName>
</protein>
<dbReference type="Gene3D" id="3.30.70.1730">
    <property type="match status" value="1"/>
</dbReference>
<evidence type="ECO:0000313" key="8">
    <source>
        <dbReference type="Proteomes" id="UP001177744"/>
    </source>
</evidence>
<dbReference type="GO" id="GO:0022625">
    <property type="term" value="C:cytosolic large ribosomal subunit"/>
    <property type="evidence" value="ECO:0007669"/>
    <property type="project" value="TreeGrafter"/>
</dbReference>
<proteinExistence type="inferred from homology"/>
<dbReference type="EMBL" id="JAULJE010000003">
    <property type="protein sequence ID" value="KAK1345131.1"/>
    <property type="molecule type" value="Genomic_DNA"/>
</dbReference>
<accession>A0AA40I906</accession>
<dbReference type="AlphaFoldDB" id="A0AA40I906"/>
<evidence type="ECO:0000313" key="7">
    <source>
        <dbReference type="EMBL" id="KAK1345131.1"/>
    </source>
</evidence>
<comment type="function">
    <text evidence="1">Ribosomal protein P0 is the functional equivalent of E.coli protein L10.</text>
</comment>
<organism evidence="7 8">
    <name type="scientific">Cnephaeus nilssonii</name>
    <name type="common">Northern bat</name>
    <name type="synonym">Eptesicus nilssonii</name>
    <dbReference type="NCBI Taxonomy" id="3371016"/>
    <lineage>
        <taxon>Eukaryota</taxon>
        <taxon>Metazoa</taxon>
        <taxon>Chordata</taxon>
        <taxon>Craniata</taxon>
        <taxon>Vertebrata</taxon>
        <taxon>Euteleostomi</taxon>
        <taxon>Mammalia</taxon>
        <taxon>Eutheria</taxon>
        <taxon>Laurasiatheria</taxon>
        <taxon>Chiroptera</taxon>
        <taxon>Yangochiroptera</taxon>
        <taxon>Vespertilionidae</taxon>
        <taxon>Cnephaeus</taxon>
    </lineage>
</organism>